<proteinExistence type="predicted"/>
<dbReference type="SMART" id="SM01100">
    <property type="entry name" value="CRAL_TRIO_N"/>
    <property type="match status" value="1"/>
</dbReference>
<dbReference type="PANTHER" id="PTHR23324">
    <property type="entry name" value="SEC14 RELATED PROTEIN"/>
    <property type="match status" value="1"/>
</dbReference>
<evidence type="ECO:0000259" key="2">
    <source>
        <dbReference type="PROSITE" id="PS50866"/>
    </source>
</evidence>
<dbReference type="PROSITE" id="PS50191">
    <property type="entry name" value="CRAL_TRIO"/>
    <property type="match status" value="1"/>
</dbReference>
<dbReference type="SMART" id="SM00516">
    <property type="entry name" value="SEC14"/>
    <property type="match status" value="1"/>
</dbReference>
<dbReference type="InterPro" id="IPR036598">
    <property type="entry name" value="GOLD_dom_sf"/>
</dbReference>
<name>A0A6B2EFM4_9DIPT</name>
<dbReference type="EMBL" id="GIFK01003460">
    <property type="protein sequence ID" value="NBJ61163.1"/>
    <property type="molecule type" value="Transcribed_RNA"/>
</dbReference>
<dbReference type="InterPro" id="IPR011074">
    <property type="entry name" value="CRAL/TRIO_N_dom"/>
</dbReference>
<dbReference type="InterPro" id="IPR051064">
    <property type="entry name" value="SEC14/CRAL-TRIO_domain"/>
</dbReference>
<reference evidence="3" key="1">
    <citation type="submission" date="2019-10" db="EMBL/GenBank/DDBJ databases">
        <title>Short sand fly seasons in Tbilisi, Georgia, hinder development of host immunity to saliva of the visceral leishmaniasis vector Phlebotomus kandelakii.</title>
        <authorList>
            <person name="Oliveira F."/>
            <person name="Giorgobiani E."/>
            <person name="Guimaraes-Costa A.B."/>
            <person name="Abdeladhim M."/>
            <person name="Oristian J."/>
            <person name="Tskhvaradze L."/>
            <person name="Tsertsvadze N."/>
            <person name="Zakalashvili M."/>
            <person name="Valenzuela J.G."/>
            <person name="Kamhawi S."/>
        </authorList>
    </citation>
    <scope>NUCLEOTIDE SEQUENCE</scope>
    <source>
        <strain evidence="3">Wild-capture in Tbilisi</strain>
        <tissue evidence="3">Salivary glands</tissue>
    </source>
</reference>
<dbReference type="SUPFAM" id="SSF101576">
    <property type="entry name" value="Supernatant protein factor (SPF), C-terminal domain"/>
    <property type="match status" value="1"/>
</dbReference>
<feature type="domain" description="GOLD" evidence="2">
    <location>
        <begin position="280"/>
        <end position="382"/>
    </location>
</feature>
<accession>A0A6B2EFM4</accession>
<dbReference type="Pfam" id="PF03765">
    <property type="entry name" value="CRAL_TRIO_N"/>
    <property type="match status" value="1"/>
</dbReference>
<evidence type="ECO:0000259" key="1">
    <source>
        <dbReference type="PROSITE" id="PS50191"/>
    </source>
</evidence>
<dbReference type="AlphaFoldDB" id="A0A6B2EFM4"/>
<sequence length="396" mass="46401">MSSRSAPLQDDQRFALMKFRRSVADVLKQEHDDYYLLRWLRARNWNPDAAEKMLRNSVKWRERWGVDKIETWKAPQPLLDYFVHGLAGFDKEGAPFIVVPFGPLDMWGILHTVSQGDLIRLTIQYLEKYLHLAYKQSLEHGNNARQLVVLFDMEGFNVKQYTWRPAAEAVIQLIKMYEANYPEILKYCYIINAPKVFAFVFNMVRKFLDEYTVNKIHIYKADPQKWGPAVLERVDETNVPKFYGGTLLDSKGDPKCGEFIMWGGKVPEEAFNKKDNNENNNDFNETVIRKGGKLKMEFDCKDDGCFLKWEFRTYEHDIKFGVKCKNEKTGEIIEEIPLKRIASHQLDEVGFITCHPNCKYLVVFDNTYSYLRNKKIRYSIVLTEPMGEPDILDVLD</sequence>
<protein>
    <submittedName>
        <fullName evidence="3">Putative phosphatidylinositol transfer protein sec14</fullName>
    </submittedName>
</protein>
<dbReference type="InterPro" id="IPR001251">
    <property type="entry name" value="CRAL-TRIO_dom"/>
</dbReference>
<feature type="domain" description="CRAL-TRIO" evidence="1">
    <location>
        <begin position="74"/>
        <end position="251"/>
    </location>
</feature>
<dbReference type="Gene3D" id="2.60.120.680">
    <property type="entry name" value="GOLD domain"/>
    <property type="match status" value="1"/>
</dbReference>
<dbReference type="PROSITE" id="PS50866">
    <property type="entry name" value="GOLD"/>
    <property type="match status" value="1"/>
</dbReference>
<dbReference type="SUPFAM" id="SSF52087">
    <property type="entry name" value="CRAL/TRIO domain"/>
    <property type="match status" value="1"/>
</dbReference>
<dbReference type="Gene3D" id="3.40.525.10">
    <property type="entry name" value="CRAL-TRIO lipid binding domain"/>
    <property type="match status" value="1"/>
</dbReference>
<dbReference type="CDD" id="cd00170">
    <property type="entry name" value="SEC14"/>
    <property type="match status" value="1"/>
</dbReference>
<organism evidence="3">
    <name type="scientific">Phlebotomus kandelakii</name>
    <dbReference type="NCBI Taxonomy" id="1109342"/>
    <lineage>
        <taxon>Eukaryota</taxon>
        <taxon>Metazoa</taxon>
        <taxon>Ecdysozoa</taxon>
        <taxon>Arthropoda</taxon>
        <taxon>Hexapoda</taxon>
        <taxon>Insecta</taxon>
        <taxon>Pterygota</taxon>
        <taxon>Neoptera</taxon>
        <taxon>Endopterygota</taxon>
        <taxon>Diptera</taxon>
        <taxon>Nematocera</taxon>
        <taxon>Psychodoidea</taxon>
        <taxon>Psychodidae</taxon>
        <taxon>Phlebotomus</taxon>
        <taxon>Larroussius</taxon>
    </lineage>
</organism>
<dbReference type="InterPro" id="IPR009038">
    <property type="entry name" value="GOLD_dom"/>
</dbReference>
<dbReference type="SUPFAM" id="SSF46938">
    <property type="entry name" value="CRAL/TRIO N-terminal domain"/>
    <property type="match status" value="1"/>
</dbReference>
<dbReference type="InterPro" id="IPR036865">
    <property type="entry name" value="CRAL-TRIO_dom_sf"/>
</dbReference>
<evidence type="ECO:0000313" key="3">
    <source>
        <dbReference type="EMBL" id="NBJ61163.1"/>
    </source>
</evidence>
<dbReference type="PANTHER" id="PTHR23324:SF83">
    <property type="entry name" value="SEC14-LIKE PROTEIN 2"/>
    <property type="match status" value="1"/>
</dbReference>
<dbReference type="PRINTS" id="PR00180">
    <property type="entry name" value="CRETINALDHBP"/>
</dbReference>
<dbReference type="Pfam" id="PF00650">
    <property type="entry name" value="CRAL_TRIO"/>
    <property type="match status" value="1"/>
</dbReference>
<dbReference type="GO" id="GO:0005737">
    <property type="term" value="C:cytoplasm"/>
    <property type="evidence" value="ECO:0007669"/>
    <property type="project" value="TreeGrafter"/>
</dbReference>
<dbReference type="InterPro" id="IPR036273">
    <property type="entry name" value="CRAL/TRIO_N_dom_sf"/>
</dbReference>